<dbReference type="SUPFAM" id="SSF81665">
    <property type="entry name" value="Calcium ATPase, transmembrane domain M"/>
    <property type="match status" value="1"/>
</dbReference>
<dbReference type="GO" id="GO:0016887">
    <property type="term" value="F:ATP hydrolysis activity"/>
    <property type="evidence" value="ECO:0007669"/>
    <property type="project" value="InterPro"/>
</dbReference>
<dbReference type="PRINTS" id="PR00119">
    <property type="entry name" value="CATATPASE"/>
</dbReference>
<comment type="caution">
    <text evidence="7">The sequence shown here is derived from an EMBL/GenBank/DDBJ whole genome shotgun (WGS) entry which is preliminary data.</text>
</comment>
<dbReference type="OrthoDB" id="128752at2759"/>
<dbReference type="InterPro" id="IPR008250">
    <property type="entry name" value="ATPase_P-typ_transduc_dom_A_sf"/>
</dbReference>
<organism evidence="7 8">
    <name type="scientific">Phytophthora megakarya</name>
    <dbReference type="NCBI Taxonomy" id="4795"/>
    <lineage>
        <taxon>Eukaryota</taxon>
        <taxon>Sar</taxon>
        <taxon>Stramenopiles</taxon>
        <taxon>Oomycota</taxon>
        <taxon>Peronosporomycetes</taxon>
        <taxon>Peronosporales</taxon>
        <taxon>Peronosporaceae</taxon>
        <taxon>Phytophthora</taxon>
    </lineage>
</organism>
<dbReference type="GO" id="GO:0005524">
    <property type="term" value="F:ATP binding"/>
    <property type="evidence" value="ECO:0007669"/>
    <property type="project" value="InterPro"/>
</dbReference>
<gene>
    <name evidence="7" type="ORF">PHMEG_00019393</name>
</gene>
<accession>A0A225VS11</accession>
<dbReference type="SUPFAM" id="SSF81653">
    <property type="entry name" value="Calcium ATPase, transduction domain A"/>
    <property type="match status" value="1"/>
</dbReference>
<dbReference type="GO" id="GO:0012505">
    <property type="term" value="C:endomembrane system"/>
    <property type="evidence" value="ECO:0007669"/>
    <property type="project" value="UniProtKB-SubCell"/>
</dbReference>
<keyword evidence="4 6" id="KW-1133">Transmembrane helix</keyword>
<dbReference type="GO" id="GO:0005886">
    <property type="term" value="C:plasma membrane"/>
    <property type="evidence" value="ECO:0007669"/>
    <property type="project" value="TreeGrafter"/>
</dbReference>
<feature type="transmembrane region" description="Helical" evidence="6">
    <location>
        <begin position="128"/>
        <end position="157"/>
    </location>
</feature>
<dbReference type="Gene3D" id="3.40.1110.10">
    <property type="entry name" value="Calcium-transporting ATPase, cytoplasmic domain N"/>
    <property type="match status" value="1"/>
</dbReference>
<keyword evidence="2 6" id="KW-0812">Transmembrane</keyword>
<sequence length="376" mass="41350">MDESAMTGESDLLVKNVEHPFLLSGTKVMEGLGKMLVVANIEDEVYVEIATPKNAMVDIKDEQDKVVDDSIAGSQSSLEGKLYNLTILISKFAVLVALLVFVVMSIHFSIDTFGREDKPWKSGYVNDYMNYFIIAITVLAVAIPEGLPLAVTISLAYSVKKMLVDNNLVRHLDACETMGSATTVGSDKTGMLTTNRMTVMQLWIGDNEFSSATDGIGALVESTKEAFCKGIAVENGLPEHSGNKTECALLQYIRDGGLLSIIVIDIEKCQALPEIRANNEIVHILTFSSAKKRMSVVVRRRATTCRVYTKGATEVVLGLCQDMQRVDGSIESLDNARKEKIGADVIEKYASQAYRTLCLAYLSSCRFEYMLFSFSH</sequence>
<evidence type="ECO:0000256" key="6">
    <source>
        <dbReference type="SAM" id="Phobius"/>
    </source>
</evidence>
<keyword evidence="5 6" id="KW-0472">Membrane</keyword>
<dbReference type="EMBL" id="NBNE01003270">
    <property type="protein sequence ID" value="OWZ08115.1"/>
    <property type="molecule type" value="Genomic_DNA"/>
</dbReference>
<dbReference type="PANTHER" id="PTHR24093:SF369">
    <property type="entry name" value="CALCIUM-TRANSPORTING ATPASE"/>
    <property type="match status" value="1"/>
</dbReference>
<dbReference type="Proteomes" id="UP000198211">
    <property type="component" value="Unassembled WGS sequence"/>
</dbReference>
<dbReference type="Pfam" id="PF13246">
    <property type="entry name" value="Cation_ATPase"/>
    <property type="match status" value="1"/>
</dbReference>
<keyword evidence="3" id="KW-0460">Magnesium</keyword>
<dbReference type="PANTHER" id="PTHR24093">
    <property type="entry name" value="CATION TRANSPORTING ATPASE"/>
    <property type="match status" value="1"/>
</dbReference>
<dbReference type="Gene3D" id="1.20.1110.10">
    <property type="entry name" value="Calcium-transporting ATPase, transmembrane domain"/>
    <property type="match status" value="1"/>
</dbReference>
<evidence type="ECO:0000313" key="7">
    <source>
        <dbReference type="EMBL" id="OWZ08115.1"/>
    </source>
</evidence>
<keyword evidence="8" id="KW-1185">Reference proteome</keyword>
<dbReference type="InterPro" id="IPR001757">
    <property type="entry name" value="P_typ_ATPase"/>
</dbReference>
<dbReference type="STRING" id="4795.A0A225VS11"/>
<dbReference type="GO" id="GO:0005388">
    <property type="term" value="F:P-type calcium transporter activity"/>
    <property type="evidence" value="ECO:0007669"/>
    <property type="project" value="TreeGrafter"/>
</dbReference>
<comment type="subcellular location">
    <subcellularLocation>
        <location evidence="1">Endomembrane system</location>
        <topology evidence="1">Multi-pass membrane protein</topology>
    </subcellularLocation>
</comment>
<dbReference type="InterPro" id="IPR023299">
    <property type="entry name" value="ATPase_P-typ_cyto_dom_N"/>
</dbReference>
<proteinExistence type="predicted"/>
<evidence type="ECO:0000256" key="2">
    <source>
        <dbReference type="ARBA" id="ARBA00022692"/>
    </source>
</evidence>
<name>A0A225VS11_9STRA</name>
<dbReference type="FunFam" id="1.20.1110.10:FF:000033">
    <property type="entry name" value="Calcium-transporting ATPase"/>
    <property type="match status" value="1"/>
</dbReference>
<evidence type="ECO:0000256" key="1">
    <source>
        <dbReference type="ARBA" id="ARBA00004127"/>
    </source>
</evidence>
<evidence type="ECO:0000256" key="3">
    <source>
        <dbReference type="ARBA" id="ARBA00022842"/>
    </source>
</evidence>
<dbReference type="InterPro" id="IPR023298">
    <property type="entry name" value="ATPase_P-typ_TM_dom_sf"/>
</dbReference>
<evidence type="ECO:0000313" key="8">
    <source>
        <dbReference type="Proteomes" id="UP000198211"/>
    </source>
</evidence>
<dbReference type="SUPFAM" id="SSF81660">
    <property type="entry name" value="Metal cation-transporting ATPase, ATP-binding domain N"/>
    <property type="match status" value="1"/>
</dbReference>
<feature type="transmembrane region" description="Helical" evidence="6">
    <location>
        <begin position="82"/>
        <end position="108"/>
    </location>
</feature>
<evidence type="ECO:0000256" key="5">
    <source>
        <dbReference type="ARBA" id="ARBA00023136"/>
    </source>
</evidence>
<reference evidence="8" key="1">
    <citation type="submission" date="2017-03" db="EMBL/GenBank/DDBJ databases">
        <title>Phytopthora megakarya and P. palmivora, two closely related causual agents of cacao black pod achieved similar genome size and gene model numbers by different mechanisms.</title>
        <authorList>
            <person name="Ali S."/>
            <person name="Shao J."/>
            <person name="Larry D.J."/>
            <person name="Kronmiller B."/>
            <person name="Shen D."/>
            <person name="Strem M.D."/>
            <person name="Melnick R.L."/>
            <person name="Guiltinan M.J."/>
            <person name="Tyler B.M."/>
            <person name="Meinhardt L.W."/>
            <person name="Bailey B.A."/>
        </authorList>
    </citation>
    <scope>NUCLEOTIDE SEQUENCE [LARGE SCALE GENOMIC DNA]</scope>
    <source>
        <strain evidence="8">zdho120</strain>
    </source>
</reference>
<protein>
    <submittedName>
        <fullName evidence="7">Calcium-translocating P-type ATPase</fullName>
    </submittedName>
</protein>
<evidence type="ECO:0000256" key="4">
    <source>
        <dbReference type="ARBA" id="ARBA00022989"/>
    </source>
</evidence>
<dbReference type="AlphaFoldDB" id="A0A225VS11"/>
<dbReference type="NCBIfam" id="TIGR01494">
    <property type="entry name" value="ATPase_P-type"/>
    <property type="match status" value="1"/>
</dbReference>